<evidence type="ECO:0000313" key="1">
    <source>
        <dbReference type="EMBL" id="MBK1703006.1"/>
    </source>
</evidence>
<organism evidence="1 2">
    <name type="scientific">Halochromatium glycolicum</name>
    <dbReference type="NCBI Taxonomy" id="85075"/>
    <lineage>
        <taxon>Bacteria</taxon>
        <taxon>Pseudomonadati</taxon>
        <taxon>Pseudomonadota</taxon>
        <taxon>Gammaproteobacteria</taxon>
        <taxon>Chromatiales</taxon>
        <taxon>Chromatiaceae</taxon>
        <taxon>Halochromatium</taxon>
    </lineage>
</organism>
<keyword evidence="2" id="KW-1185">Reference proteome</keyword>
<dbReference type="EMBL" id="NRSJ01000001">
    <property type="protein sequence ID" value="MBK1703006.1"/>
    <property type="molecule type" value="Genomic_DNA"/>
</dbReference>
<dbReference type="NCBIfam" id="NF035939">
    <property type="entry name" value="TIM_EboE"/>
    <property type="match status" value="1"/>
</dbReference>
<proteinExistence type="predicted"/>
<dbReference type="RefSeq" id="WP_200343601.1">
    <property type="nucleotide sequence ID" value="NZ_NRSJ01000001.1"/>
</dbReference>
<evidence type="ECO:0000313" key="2">
    <source>
        <dbReference type="Proteomes" id="UP001296776"/>
    </source>
</evidence>
<comment type="caution">
    <text evidence="1">The sequence shown here is derived from an EMBL/GenBank/DDBJ whole genome shotgun (WGS) entry which is preliminary data.</text>
</comment>
<dbReference type="Proteomes" id="UP001296776">
    <property type="component" value="Unassembled WGS sequence"/>
</dbReference>
<reference evidence="1" key="2">
    <citation type="journal article" date="2020" name="Microorganisms">
        <title>Osmotic Adaptation and Compatible Solute Biosynthesis of Phototrophic Bacteria as Revealed from Genome Analyses.</title>
        <authorList>
            <person name="Imhoff J.F."/>
            <person name="Rahn T."/>
            <person name="Kunzel S."/>
            <person name="Keller A."/>
            <person name="Neulinger S.C."/>
        </authorList>
    </citation>
    <scope>NUCLEOTIDE SEQUENCE</scope>
    <source>
        <strain evidence="1">DSM 11080</strain>
    </source>
</reference>
<dbReference type="InterPro" id="IPR036237">
    <property type="entry name" value="Xyl_isomerase-like_sf"/>
</dbReference>
<dbReference type="AlphaFoldDB" id="A0AAJ0U099"/>
<name>A0AAJ0U099_9GAMM</name>
<protein>
    <recommendedName>
        <fullName evidence="3">Xylose isomerase-like TIM barrel</fullName>
    </recommendedName>
</protein>
<reference evidence="1" key="1">
    <citation type="submission" date="2017-08" db="EMBL/GenBank/DDBJ databases">
        <authorList>
            <person name="Imhoff J.F."/>
            <person name="Rahn T."/>
            <person name="Kuenzel S."/>
            <person name="Neulinger S.C."/>
        </authorList>
    </citation>
    <scope>NUCLEOTIDE SEQUENCE</scope>
    <source>
        <strain evidence="1">DSM 11080</strain>
    </source>
</reference>
<gene>
    <name evidence="1" type="ORF">CKO40_00170</name>
</gene>
<sequence>MTRSAKSIASWRPADLAYCSNVHPGTDLNDLAVHLRGPIRGVRERRGLDRMAAGLWLAAPVAGSLDPATGGVPQYLTDLLAETGIRLQTLNGFPYGDFHQDEVKHAVYRPAWDEPMRLDYTLALARVLTHCLAADTVEGTISTLPLGFAPEWSAKRHVRALDQLCQLAIALAELAQLSGRSIRVCLEPEPDCAIETTSQAIQLFADDLPHAARRNGVPQRLINEHLGLCLDICHQSVQFEEPGDALRSLTAAGVPVGKIQVSSALEVPDPARAGLDQVLEPFAEPRYLHQVRCRYPDGRIVGRRDLPAALADADLRHGESWRIHFHVPIQRPGAPIGGLGTTASAILGLLDTLAMDNSPRPHLEVETYTWLVLPLGGRPTDEQTLVGGLASELCWLERQMGNRGLLHRGLG</sequence>
<accession>A0AAJ0U099</accession>
<dbReference type="SUPFAM" id="SSF51658">
    <property type="entry name" value="Xylose isomerase-like"/>
    <property type="match status" value="1"/>
</dbReference>
<evidence type="ECO:0008006" key="3">
    <source>
        <dbReference type="Google" id="ProtNLM"/>
    </source>
</evidence>
<dbReference type="Gene3D" id="3.20.20.150">
    <property type="entry name" value="Divalent-metal-dependent TIM barrel enzymes"/>
    <property type="match status" value="1"/>
</dbReference>